<dbReference type="PANTHER" id="PTHR21621">
    <property type="entry name" value="RIBOSOMAL PROTEIN S6 MODIFICATION PROTEIN"/>
    <property type="match status" value="1"/>
</dbReference>
<name>A0ABX0IX36_9FLAO</name>
<proteinExistence type="predicted"/>
<accession>A0ABX0IX36</accession>
<evidence type="ECO:0008006" key="3">
    <source>
        <dbReference type="Google" id="ProtNLM"/>
    </source>
</evidence>
<dbReference type="EMBL" id="VEVQ02000007">
    <property type="protein sequence ID" value="NHN26340.1"/>
    <property type="molecule type" value="Genomic_DNA"/>
</dbReference>
<protein>
    <recommendedName>
        <fullName evidence="3">ATP-grasp domain-containing protein</fullName>
    </recommendedName>
</protein>
<dbReference type="PANTHER" id="PTHR21621:SF0">
    <property type="entry name" value="BETA-CITRYLGLUTAMATE SYNTHASE B-RELATED"/>
    <property type="match status" value="1"/>
</dbReference>
<dbReference type="SUPFAM" id="SSF56059">
    <property type="entry name" value="Glutathione synthetase ATP-binding domain-like"/>
    <property type="match status" value="1"/>
</dbReference>
<reference evidence="2" key="1">
    <citation type="submission" date="2019-05" db="EMBL/GenBank/DDBJ databases">
        <title>Flavobacterium profundi sp. nov., isolated from a deep-sea seamount.</title>
        <authorList>
            <person name="Zhang D.-C."/>
        </authorList>
    </citation>
    <scope>NUCLEOTIDE SEQUENCE [LARGE SCALE GENOMIC DNA]</scope>
    <source>
        <strain evidence="2">EC11</strain>
    </source>
</reference>
<comment type="caution">
    <text evidence="1">The sequence shown here is derived from an EMBL/GenBank/DDBJ whole genome shotgun (WGS) entry which is preliminary data.</text>
</comment>
<dbReference type="Proteomes" id="UP000817854">
    <property type="component" value="Unassembled WGS sequence"/>
</dbReference>
<evidence type="ECO:0000313" key="2">
    <source>
        <dbReference type="Proteomes" id="UP000817854"/>
    </source>
</evidence>
<reference evidence="1 2" key="3">
    <citation type="submission" date="2020-02" db="EMBL/GenBank/DDBJ databases">
        <title>Flavobacterium profundi sp. nov., isolated from a deep-sea seamount.</title>
        <authorList>
            <person name="Zhang D.-C."/>
        </authorList>
    </citation>
    <scope>NUCLEOTIDE SEQUENCE [LARGE SCALE GENOMIC DNA]</scope>
    <source>
        <strain evidence="1 2">EC11</strain>
    </source>
</reference>
<sequence>MKSKKNKEIIIVSEDDDKSTNLVIEWLHAYGKSFKRYNDDSFFDLSIFLNKDLKNVLKKYSNNVFWIRRGGLKFSPNLISETFFYNHIKTEEKAVKYFFEKMLYLNRKIYGSSYFEKENNKINNLFLARESGLKIPDTLITTSKKELNLFFNKYDSIINKCIFHPIRFNIDENYKIQGSGTVIVAKENIDFFDDFFSLSFFQEYIEKQYEVRIFFLKDFFFSMAIFSQNDEKTKIDYRNYNREKSNRNIPFELPRKIKNKIKKFIKKSKIDTGSIDLVVNNKNDFFFLEINPQGQFNWVSETCNYYIEKKIAEEL</sequence>
<gene>
    <name evidence="1" type="ORF">FIA58_011680</name>
</gene>
<evidence type="ECO:0000313" key="1">
    <source>
        <dbReference type="EMBL" id="NHN26340.1"/>
    </source>
</evidence>
<dbReference type="Gene3D" id="3.30.470.20">
    <property type="entry name" value="ATP-grasp fold, B domain"/>
    <property type="match status" value="1"/>
</dbReference>
<reference evidence="1 2" key="2">
    <citation type="submission" date="2019-05" db="EMBL/GenBank/DDBJ databases">
        <authorList>
            <person name="Lianzixin W."/>
        </authorList>
    </citation>
    <scope>NUCLEOTIDE SEQUENCE [LARGE SCALE GENOMIC DNA]</scope>
    <source>
        <strain evidence="1 2">EC11</strain>
    </source>
</reference>
<keyword evidence="2" id="KW-1185">Reference proteome</keyword>
<dbReference type="RefSeq" id="WP_140962672.1">
    <property type="nucleotide sequence ID" value="NZ_VEVQ02000007.1"/>
</dbReference>
<organism evidence="1 2">
    <name type="scientific">Flavobacterium jejuense</name>
    <dbReference type="NCBI Taxonomy" id="1544455"/>
    <lineage>
        <taxon>Bacteria</taxon>
        <taxon>Pseudomonadati</taxon>
        <taxon>Bacteroidota</taxon>
        <taxon>Flavobacteriia</taxon>
        <taxon>Flavobacteriales</taxon>
        <taxon>Flavobacteriaceae</taxon>
        <taxon>Flavobacterium</taxon>
    </lineage>
</organism>